<protein>
    <submittedName>
        <fullName evidence="3">Uncharacterized protein</fullName>
    </submittedName>
</protein>
<dbReference type="AlphaFoldDB" id="A0A4E9EEZ9"/>
<evidence type="ECO:0000256" key="2">
    <source>
        <dbReference type="SAM" id="MobiDB-lite"/>
    </source>
</evidence>
<feature type="region of interest" description="Disordered" evidence="2">
    <location>
        <begin position="397"/>
        <end position="422"/>
    </location>
</feature>
<dbReference type="EMBL" id="CAAKMV010000152">
    <property type="protein sequence ID" value="VIO61288.1"/>
    <property type="molecule type" value="Genomic_DNA"/>
</dbReference>
<organism evidence="3">
    <name type="scientific">Gibberella zeae</name>
    <name type="common">Wheat head blight fungus</name>
    <name type="synonym">Fusarium graminearum</name>
    <dbReference type="NCBI Taxonomy" id="5518"/>
    <lineage>
        <taxon>Eukaryota</taxon>
        <taxon>Fungi</taxon>
        <taxon>Dikarya</taxon>
        <taxon>Ascomycota</taxon>
        <taxon>Pezizomycotina</taxon>
        <taxon>Sordariomycetes</taxon>
        <taxon>Hypocreomycetidae</taxon>
        <taxon>Hypocreales</taxon>
        <taxon>Nectriaceae</taxon>
        <taxon>Fusarium</taxon>
    </lineage>
</organism>
<proteinExistence type="predicted"/>
<accession>A0A4E9EEZ9</accession>
<sequence>MSTQKQLTINEKKRKHGDVAGEILCQLEQYKEQELSPKSKRLCDKLYETADKIKNDSDNTDESLLESAFEVVQKKQKQVEDAENERKDLLKKLHDADDKCNSMTDKIESLEAQLKASDSQYKQEKVKYDNAKAELDEFDLLRSYGDWFAILIKRISNVEPAWQSEEKNKLILKYNKLNDAKKEQAKEEKKAEMAAKGEKFKGDFTYEKVDPSNLATIETHWSAMYGRENTEIDERVEAEKEKIAAWRAGGGGEEDAPATPFLDRIQILCNIYGIERQRLLPWIKEYGKRNSICHRQPPVVEDYWKVTQNSEGKTVHVVLKDEHAEEGIEWSTFWDAFHSFRQDIQTRYTAGQIDIERRNLYIETINEYYALYSKANDEAGNPILTQYAKNKAKDKCQLVNGKPTEPPENAEKNYTEEKWDDL</sequence>
<evidence type="ECO:0000256" key="1">
    <source>
        <dbReference type="SAM" id="Coils"/>
    </source>
</evidence>
<keyword evidence="1" id="KW-0175">Coiled coil</keyword>
<reference evidence="3" key="1">
    <citation type="submission" date="2019-04" db="EMBL/GenBank/DDBJ databases">
        <authorList>
            <person name="Melise S."/>
            <person name="Noan J."/>
            <person name="Okalmin O."/>
        </authorList>
    </citation>
    <scope>NUCLEOTIDE SEQUENCE</scope>
    <source>
        <strain evidence="3">FN9</strain>
    </source>
</reference>
<feature type="coiled-coil region" evidence="1">
    <location>
        <begin position="65"/>
        <end position="134"/>
    </location>
</feature>
<evidence type="ECO:0000313" key="3">
    <source>
        <dbReference type="EMBL" id="VIO61288.1"/>
    </source>
</evidence>
<gene>
    <name evidence="3" type="ORF">FUG_LOCUS431420</name>
</gene>
<feature type="compositionally biased region" description="Basic and acidic residues" evidence="2">
    <location>
        <begin position="409"/>
        <end position="422"/>
    </location>
</feature>
<name>A0A4E9EEZ9_GIBZA</name>
<feature type="coiled-coil region" evidence="1">
    <location>
        <begin position="167"/>
        <end position="194"/>
    </location>
</feature>